<sequence>MPAGDTPARLRRFALALCLALAALWLPACQRGAGPGPARPGTTEAAALRPVDAVYLLRDRLLERDGAGFARLAVPPDLHAELETAWTQGRSRWPLDELPLDAHIPGMLAALQVPQADKALMATFRKQFANADRDIDQAVRTLMVFGGEYVQNDPEYDADARDHIAQAIAALGRWALAAPLADPKRAQRFFATLSAAAVRSGIDGKAGNAAFAALGMTQSLNRLSPFLATLLAQLRQQYGLDIDAALRGLRVTLERQTGDEATLRVQYALAGLPVDARMPAVRIDGRWYLAGYVRRARQSLDGGPR</sequence>
<organism evidence="2 3">
    <name type="scientific">Thermomonas brevis</name>
    <dbReference type="NCBI Taxonomy" id="215691"/>
    <lineage>
        <taxon>Bacteria</taxon>
        <taxon>Pseudomonadati</taxon>
        <taxon>Pseudomonadota</taxon>
        <taxon>Gammaproteobacteria</taxon>
        <taxon>Lysobacterales</taxon>
        <taxon>Lysobacteraceae</taxon>
        <taxon>Thermomonas</taxon>
    </lineage>
</organism>
<gene>
    <name evidence="2" type="ORF">H9L17_07910</name>
</gene>
<dbReference type="Proteomes" id="UP000515977">
    <property type="component" value="Chromosome"/>
</dbReference>
<evidence type="ECO:0000313" key="2">
    <source>
        <dbReference type="EMBL" id="QNN48032.1"/>
    </source>
</evidence>
<feature type="signal peptide" evidence="1">
    <location>
        <begin position="1"/>
        <end position="33"/>
    </location>
</feature>
<name>A0A7G9QXF7_9GAMM</name>
<protein>
    <submittedName>
        <fullName evidence="2">Uncharacterized protein</fullName>
    </submittedName>
</protein>
<keyword evidence="3" id="KW-1185">Reference proteome</keyword>
<dbReference type="KEGG" id="tbv:H9L17_07910"/>
<keyword evidence="1" id="KW-0732">Signal</keyword>
<reference evidence="2 3" key="1">
    <citation type="submission" date="2020-08" db="EMBL/GenBank/DDBJ databases">
        <title>Genome sequence of Thermomonas brevis KACC 16975T.</title>
        <authorList>
            <person name="Hyun D.-W."/>
            <person name="Bae J.-W."/>
        </authorList>
    </citation>
    <scope>NUCLEOTIDE SEQUENCE [LARGE SCALE GENOMIC DNA]</scope>
    <source>
        <strain evidence="2 3">KACC 16975</strain>
    </source>
</reference>
<accession>A0A7G9QXF7</accession>
<dbReference type="RefSeq" id="WP_187571775.1">
    <property type="nucleotide sequence ID" value="NZ_CP060711.1"/>
</dbReference>
<proteinExistence type="predicted"/>
<feature type="chain" id="PRO_5028918721" evidence="1">
    <location>
        <begin position="34"/>
        <end position="305"/>
    </location>
</feature>
<evidence type="ECO:0000313" key="3">
    <source>
        <dbReference type="Proteomes" id="UP000515977"/>
    </source>
</evidence>
<dbReference type="EMBL" id="CP060711">
    <property type="protein sequence ID" value="QNN48032.1"/>
    <property type="molecule type" value="Genomic_DNA"/>
</dbReference>
<evidence type="ECO:0000256" key="1">
    <source>
        <dbReference type="SAM" id="SignalP"/>
    </source>
</evidence>
<dbReference type="AlphaFoldDB" id="A0A7G9QXF7"/>